<dbReference type="PANTHER" id="PTHR20855">
    <property type="entry name" value="ADIPOR/PROGESTIN RECEPTOR-RELATED"/>
    <property type="match status" value="1"/>
</dbReference>
<evidence type="ECO:0000256" key="6">
    <source>
        <dbReference type="PIRSR" id="PIRSR604254-1"/>
    </source>
</evidence>
<dbReference type="KEGG" id="nve:5522286"/>
<evidence type="ECO:0000256" key="1">
    <source>
        <dbReference type="ARBA" id="ARBA00004141"/>
    </source>
</evidence>
<feature type="binding site" evidence="6">
    <location>
        <position position="269"/>
    </location>
    <ligand>
        <name>Zn(2+)</name>
        <dbReference type="ChEBI" id="CHEBI:29105"/>
    </ligand>
</feature>
<evidence type="ECO:0000256" key="4">
    <source>
        <dbReference type="ARBA" id="ARBA00022989"/>
    </source>
</evidence>
<keyword evidence="9" id="KW-1185">Reference proteome</keyword>
<dbReference type="EMBL" id="DS469507">
    <property type="protein sequence ID" value="EDO49851.1"/>
    <property type="molecule type" value="Genomic_DNA"/>
</dbReference>
<feature type="transmembrane region" description="Helical" evidence="7">
    <location>
        <begin position="192"/>
        <end position="211"/>
    </location>
</feature>
<dbReference type="eggNOG" id="KOG0748">
    <property type="taxonomic scope" value="Eukaryota"/>
</dbReference>
<name>A7REV2_NEMVE</name>
<evidence type="ECO:0000256" key="3">
    <source>
        <dbReference type="ARBA" id="ARBA00022692"/>
    </source>
</evidence>
<dbReference type="Proteomes" id="UP000001593">
    <property type="component" value="Unassembled WGS sequence"/>
</dbReference>
<comment type="similarity">
    <text evidence="2">Belongs to the ADIPOR family.</text>
</comment>
<feature type="binding site" evidence="6">
    <location>
        <position position="265"/>
    </location>
    <ligand>
        <name>Zn(2+)</name>
        <dbReference type="ChEBI" id="CHEBI:29105"/>
    </ligand>
</feature>
<dbReference type="OMA" id="RSEWCAY"/>
<dbReference type="HOGENOM" id="CLU_052356_2_0_1"/>
<keyword evidence="4 7" id="KW-1133">Transmembrane helix</keyword>
<keyword evidence="5 7" id="KW-0472">Membrane</keyword>
<dbReference type="GO" id="GO:0038023">
    <property type="term" value="F:signaling receptor activity"/>
    <property type="evidence" value="ECO:0000318"/>
    <property type="project" value="GO_Central"/>
</dbReference>
<feature type="transmembrane region" description="Helical" evidence="7">
    <location>
        <begin position="60"/>
        <end position="80"/>
    </location>
</feature>
<comment type="subcellular location">
    <subcellularLocation>
        <location evidence="1">Membrane</location>
        <topology evidence="1">Multi-pass membrane protein</topology>
    </subcellularLocation>
</comment>
<evidence type="ECO:0000313" key="8">
    <source>
        <dbReference type="EMBL" id="EDO49851.1"/>
    </source>
</evidence>
<reference evidence="8 9" key="1">
    <citation type="journal article" date="2007" name="Science">
        <title>Sea anemone genome reveals ancestral eumetazoan gene repertoire and genomic organization.</title>
        <authorList>
            <person name="Putnam N.H."/>
            <person name="Srivastava M."/>
            <person name="Hellsten U."/>
            <person name="Dirks B."/>
            <person name="Chapman J."/>
            <person name="Salamov A."/>
            <person name="Terry A."/>
            <person name="Shapiro H."/>
            <person name="Lindquist E."/>
            <person name="Kapitonov V.V."/>
            <person name="Jurka J."/>
            <person name="Genikhovich G."/>
            <person name="Grigoriev I.V."/>
            <person name="Lucas S.M."/>
            <person name="Steele R.E."/>
            <person name="Finnerty J.R."/>
            <person name="Technau U."/>
            <person name="Martindale M.Q."/>
            <person name="Rokhsar D.S."/>
        </authorList>
    </citation>
    <scope>NUCLEOTIDE SEQUENCE [LARGE SCALE GENOMIC DNA]</scope>
    <source>
        <strain evidence="9">CH2 X CH6</strain>
    </source>
</reference>
<evidence type="ECO:0000313" key="9">
    <source>
        <dbReference type="Proteomes" id="UP000001593"/>
    </source>
</evidence>
<keyword evidence="6" id="KW-0479">Metal-binding</keyword>
<feature type="binding site" evidence="6">
    <location>
        <position position="113"/>
    </location>
    <ligand>
        <name>Zn(2+)</name>
        <dbReference type="ChEBI" id="CHEBI:29105"/>
    </ligand>
</feature>
<dbReference type="PhylomeDB" id="A7REV2"/>
<proteinExistence type="inferred from homology"/>
<evidence type="ECO:0000256" key="5">
    <source>
        <dbReference type="ARBA" id="ARBA00023136"/>
    </source>
</evidence>
<organism evidence="8 9">
    <name type="scientific">Nematostella vectensis</name>
    <name type="common">Starlet sea anemone</name>
    <dbReference type="NCBI Taxonomy" id="45351"/>
    <lineage>
        <taxon>Eukaryota</taxon>
        <taxon>Metazoa</taxon>
        <taxon>Cnidaria</taxon>
        <taxon>Anthozoa</taxon>
        <taxon>Hexacorallia</taxon>
        <taxon>Actiniaria</taxon>
        <taxon>Edwardsiidae</taxon>
        <taxon>Nematostella</taxon>
    </lineage>
</organism>
<feature type="transmembrane region" description="Helical" evidence="7">
    <location>
        <begin position="127"/>
        <end position="147"/>
    </location>
</feature>
<dbReference type="PANTHER" id="PTHR20855:SF143">
    <property type="entry name" value="MEMBRANE PROGESTIN RECEPTOR EPSILON"/>
    <property type="match status" value="1"/>
</dbReference>
<dbReference type="InParanoid" id="A7REV2"/>
<accession>A7REV2</accession>
<keyword evidence="3 7" id="KW-0812">Transmembrane</keyword>
<keyword evidence="6" id="KW-0862">Zinc</keyword>
<feature type="transmembrane region" description="Helical" evidence="7">
    <location>
        <begin position="159"/>
        <end position="180"/>
    </location>
</feature>
<evidence type="ECO:0000256" key="7">
    <source>
        <dbReference type="SAM" id="Phobius"/>
    </source>
</evidence>
<dbReference type="Pfam" id="PF03006">
    <property type="entry name" value="HlyIII"/>
    <property type="match status" value="1"/>
</dbReference>
<dbReference type="InterPro" id="IPR004254">
    <property type="entry name" value="AdipoR/HlyIII-related"/>
</dbReference>
<dbReference type="GO" id="GO:0046872">
    <property type="term" value="F:metal ion binding"/>
    <property type="evidence" value="ECO:0007669"/>
    <property type="project" value="UniProtKB-KW"/>
</dbReference>
<feature type="transmembrane region" description="Helical" evidence="7">
    <location>
        <begin position="308"/>
        <end position="333"/>
    </location>
</feature>
<feature type="transmembrane region" description="Helical" evidence="7">
    <location>
        <begin position="92"/>
        <end position="115"/>
    </location>
</feature>
<dbReference type="AlphaFoldDB" id="A7REV2"/>
<sequence length="342" mass="39116">MINNNNNLKQHTEVLEKTLLGDRAVDFEFREPFIVSGYRRPGFSFKQCIHSAFYAHNETINVWSHILALVGFLYHCLPVFCLRSNPFTDPFVYPLLSFSLGISAMFLMSSSAHLFNCMSAKVRHICFFFDYAAISTYTFTAGLVFYYYSRPTNTDLKLMNSNCLFLCISAAISLATTYLCCASRHKWVQHKFLLRTGTFVISWLFNTLPFTTRAIYCDSKLECNTVAFAYFKRQVFYFFLAALSNVIRIPERFIPGLFDFFGQSHHFLHILCSLGAIDDFVAVELDMNIRREILHASSTVLPTFGNSLGLMIAVLLGNIAIVIWFAVHCPVSLQIDKQLKTK</sequence>
<evidence type="ECO:0000256" key="2">
    <source>
        <dbReference type="ARBA" id="ARBA00007018"/>
    </source>
</evidence>
<gene>
    <name evidence="8" type="ORF">NEMVEDRAFT_v1g157700</name>
</gene>
<dbReference type="GO" id="GO:0016020">
    <property type="term" value="C:membrane"/>
    <property type="evidence" value="ECO:0007669"/>
    <property type="project" value="UniProtKB-SubCell"/>
</dbReference>
<protein>
    <submittedName>
        <fullName evidence="8">Uncharacterized protein</fullName>
    </submittedName>
</protein>